<name>A0ABR9VLT7_9SYNC</name>
<dbReference type="EC" id="2.7.1.-" evidence="5"/>
<gene>
    <name evidence="5" type="ORF">IQ217_00170</name>
</gene>
<proteinExistence type="inferred from homology"/>
<dbReference type="Gene3D" id="3.90.1510.10">
    <property type="entry name" value="Glycerate kinase, domain 2"/>
    <property type="match status" value="1"/>
</dbReference>
<dbReference type="Proteomes" id="UP000658720">
    <property type="component" value="Unassembled WGS sequence"/>
</dbReference>
<dbReference type="InterPro" id="IPR018193">
    <property type="entry name" value="Glyc_kinase_flavodox-like_fold"/>
</dbReference>
<protein>
    <submittedName>
        <fullName evidence="5">Glycerate kinase</fullName>
        <ecNumber evidence="5">2.7.1.-</ecNumber>
    </submittedName>
</protein>
<dbReference type="SUPFAM" id="SSF110738">
    <property type="entry name" value="Glycerate kinase I"/>
    <property type="match status" value="1"/>
</dbReference>
<evidence type="ECO:0000256" key="1">
    <source>
        <dbReference type="ARBA" id="ARBA00006284"/>
    </source>
</evidence>
<evidence type="ECO:0000313" key="5">
    <source>
        <dbReference type="EMBL" id="MBE9252292.1"/>
    </source>
</evidence>
<dbReference type="NCBIfam" id="TIGR00045">
    <property type="entry name" value="glycerate kinase"/>
    <property type="match status" value="1"/>
</dbReference>
<dbReference type="InterPro" id="IPR018197">
    <property type="entry name" value="Glycerate_kinase_RE-like"/>
</dbReference>
<evidence type="ECO:0000256" key="4">
    <source>
        <dbReference type="PIRNR" id="PIRNR006078"/>
    </source>
</evidence>
<keyword evidence="3 4" id="KW-0418">Kinase</keyword>
<sequence>MRRILIAPDSFKGTLSAGEVCRITSEVLAPEFDCVAHPLADGGEGTLEAIAHNLDSQWQTVRVQGPLPGQKVDARYLWLAEKETAVIEMAQASGLPLVPMGKRNPEITTSYGTGELIAHAVQRGAKHIQLAIGGSATNDGGLGLLMALGWRFLDYQDQSVGWGGQGLEKVTEIIPPMLNTFPQIALLCDVTNPFHGSNGAAFVYAPQKGADPAMVQRLDRGLEHFAQVVRKRDGFELNFSGAGAAGGIGGGVAWALKATIESGFTAIAQLTGLEQAMAQCDLVVTGEGCFDGQSHQGKVVGRVIELAQAMGKPAIVVAGQSQENQTKTPSNLKQIFTLVGSDIFPTTALNNPQWALQRRLVEVKQYLINLID</sequence>
<dbReference type="EMBL" id="JADEVV010000001">
    <property type="protein sequence ID" value="MBE9252292.1"/>
    <property type="molecule type" value="Genomic_DNA"/>
</dbReference>
<comment type="caution">
    <text evidence="5">The sequence shown here is derived from an EMBL/GenBank/DDBJ whole genome shotgun (WGS) entry which is preliminary data.</text>
</comment>
<dbReference type="PIRSF" id="PIRSF006078">
    <property type="entry name" value="GlxK"/>
    <property type="match status" value="1"/>
</dbReference>
<dbReference type="Gene3D" id="3.40.50.10350">
    <property type="entry name" value="Glycerate kinase, domain 1"/>
    <property type="match status" value="1"/>
</dbReference>
<organism evidence="5 6">
    <name type="scientific">Synechocystis salina LEGE 00031</name>
    <dbReference type="NCBI Taxonomy" id="1828736"/>
    <lineage>
        <taxon>Bacteria</taxon>
        <taxon>Bacillati</taxon>
        <taxon>Cyanobacteriota</taxon>
        <taxon>Cyanophyceae</taxon>
        <taxon>Synechococcales</taxon>
        <taxon>Merismopediaceae</taxon>
        <taxon>Synechocystis</taxon>
    </lineage>
</organism>
<evidence type="ECO:0000313" key="6">
    <source>
        <dbReference type="Proteomes" id="UP000658720"/>
    </source>
</evidence>
<keyword evidence="2 4" id="KW-0808">Transferase</keyword>
<dbReference type="PANTHER" id="PTHR21599">
    <property type="entry name" value="GLYCERATE KINASE"/>
    <property type="match status" value="1"/>
</dbReference>
<dbReference type="InterPro" id="IPR004381">
    <property type="entry name" value="Glycerate_kinase"/>
</dbReference>
<keyword evidence="6" id="KW-1185">Reference proteome</keyword>
<dbReference type="Pfam" id="PF02595">
    <property type="entry name" value="Gly_kinase"/>
    <property type="match status" value="1"/>
</dbReference>
<evidence type="ECO:0000256" key="2">
    <source>
        <dbReference type="ARBA" id="ARBA00022679"/>
    </source>
</evidence>
<reference evidence="5 6" key="1">
    <citation type="submission" date="2020-10" db="EMBL/GenBank/DDBJ databases">
        <authorList>
            <person name="Castelo-Branco R."/>
            <person name="Eusebio N."/>
            <person name="Adriana R."/>
            <person name="Vieira A."/>
            <person name="Brugerolle De Fraissinette N."/>
            <person name="Rezende De Castro R."/>
            <person name="Schneider M.P."/>
            <person name="Vasconcelos V."/>
            <person name="Leao P.N."/>
        </authorList>
    </citation>
    <scope>NUCLEOTIDE SEQUENCE [LARGE SCALE GENOMIC DNA]</scope>
    <source>
        <strain evidence="5 6">LEGE 00031</strain>
    </source>
</reference>
<comment type="similarity">
    <text evidence="1 4">Belongs to the glycerate kinase type-1 family.</text>
</comment>
<accession>A0ABR9VLT7</accession>
<dbReference type="PANTHER" id="PTHR21599:SF0">
    <property type="entry name" value="GLYCERATE KINASE"/>
    <property type="match status" value="1"/>
</dbReference>
<evidence type="ECO:0000256" key="3">
    <source>
        <dbReference type="ARBA" id="ARBA00022777"/>
    </source>
</evidence>
<dbReference type="RefSeq" id="WP_194018490.1">
    <property type="nucleotide sequence ID" value="NZ_JADEVV010000001.1"/>
</dbReference>
<dbReference type="GO" id="GO:0016301">
    <property type="term" value="F:kinase activity"/>
    <property type="evidence" value="ECO:0007669"/>
    <property type="project" value="UniProtKB-KW"/>
</dbReference>
<dbReference type="InterPro" id="IPR036129">
    <property type="entry name" value="Glycerate_kinase_sf"/>
</dbReference>